<evidence type="ECO:0000256" key="1">
    <source>
        <dbReference type="ARBA" id="ARBA00004651"/>
    </source>
</evidence>
<evidence type="ECO:0000259" key="8">
    <source>
        <dbReference type="PROSITE" id="PS50928"/>
    </source>
</evidence>
<dbReference type="SUPFAM" id="SSF161098">
    <property type="entry name" value="MetI-like"/>
    <property type="match status" value="1"/>
</dbReference>
<dbReference type="InterPro" id="IPR035906">
    <property type="entry name" value="MetI-like_sf"/>
</dbReference>
<keyword evidence="4 7" id="KW-0812">Transmembrane</keyword>
<dbReference type="EMBL" id="JACBXQ010000005">
    <property type="protein sequence ID" value="MBG9986972.1"/>
    <property type="molecule type" value="Genomic_DNA"/>
</dbReference>
<dbReference type="Gene3D" id="1.10.3720.10">
    <property type="entry name" value="MetI-like"/>
    <property type="match status" value="1"/>
</dbReference>
<evidence type="ECO:0000256" key="7">
    <source>
        <dbReference type="RuleBase" id="RU363032"/>
    </source>
</evidence>
<keyword evidence="3" id="KW-1003">Cell membrane</keyword>
<keyword evidence="6 7" id="KW-0472">Membrane</keyword>
<dbReference type="PANTHER" id="PTHR30043">
    <property type="entry name" value="PHOSPHONATES TRANSPORT SYSTEM PERMEASE PROTEIN"/>
    <property type="match status" value="1"/>
</dbReference>
<dbReference type="InterPro" id="IPR005769">
    <property type="entry name" value="PhnE/PtxC"/>
</dbReference>
<evidence type="ECO:0000256" key="6">
    <source>
        <dbReference type="ARBA" id="ARBA00023136"/>
    </source>
</evidence>
<dbReference type="CDD" id="cd06261">
    <property type="entry name" value="TM_PBP2"/>
    <property type="match status" value="1"/>
</dbReference>
<sequence>MFKRETYTINGQVLTEPRSYQLLISLCSIILTGLALKVTDFEFELLMKNGSKFFTILTSMFPPNWEFMDNIRKAIIETIQMSVIGSFLGALVSIPFSVWAASNITHQPFINAFFKLILSIFRTLPTMVIALIATFIFDIGATAGTVAVFLFSLSYVGKLMYEHIENIEMGPFEAMESMGMTRVEAFRFAVVPQLLPTFLSISLFNFEGNIRYSAVLGYVGAGGIGQLINTHISWRNYPAVGMILFTLMLVVFIIEQMSQHFRKRLT</sequence>
<accession>A0ABS0LSN5</accession>
<feature type="transmembrane region" description="Helical" evidence="7">
    <location>
        <begin position="185"/>
        <end position="206"/>
    </location>
</feature>
<feature type="domain" description="ABC transmembrane type-1" evidence="8">
    <location>
        <begin position="75"/>
        <end position="255"/>
    </location>
</feature>
<evidence type="ECO:0000256" key="2">
    <source>
        <dbReference type="ARBA" id="ARBA00022448"/>
    </source>
</evidence>
<evidence type="ECO:0000256" key="3">
    <source>
        <dbReference type="ARBA" id="ARBA00022475"/>
    </source>
</evidence>
<dbReference type="Pfam" id="PF00528">
    <property type="entry name" value="BPD_transp_1"/>
    <property type="match status" value="1"/>
</dbReference>
<organism evidence="9 10">
    <name type="scientific">Facklamia lactis</name>
    <dbReference type="NCBI Taxonomy" id="2749967"/>
    <lineage>
        <taxon>Bacteria</taxon>
        <taxon>Bacillati</taxon>
        <taxon>Bacillota</taxon>
        <taxon>Bacilli</taxon>
        <taxon>Lactobacillales</taxon>
        <taxon>Aerococcaceae</taxon>
        <taxon>Facklamia</taxon>
    </lineage>
</organism>
<evidence type="ECO:0000256" key="5">
    <source>
        <dbReference type="ARBA" id="ARBA00022989"/>
    </source>
</evidence>
<dbReference type="RefSeq" id="WP_197115887.1">
    <property type="nucleotide sequence ID" value="NZ_JACBXQ010000005.1"/>
</dbReference>
<proteinExistence type="inferred from homology"/>
<gene>
    <name evidence="9" type="primary">phnE</name>
    <name evidence="9" type="ORF">HZY91_08735</name>
</gene>
<dbReference type="PANTHER" id="PTHR30043:SF1">
    <property type="entry name" value="ABC TRANSPORT SYSTEM PERMEASE PROTEIN P69"/>
    <property type="match status" value="1"/>
</dbReference>
<comment type="similarity">
    <text evidence="7">Belongs to the binding-protein-dependent transport system permease family.</text>
</comment>
<comment type="subcellular location">
    <subcellularLocation>
        <location evidence="1 7">Cell membrane</location>
        <topology evidence="1 7">Multi-pass membrane protein</topology>
    </subcellularLocation>
</comment>
<evidence type="ECO:0000313" key="10">
    <source>
        <dbReference type="Proteomes" id="UP000721415"/>
    </source>
</evidence>
<reference evidence="9 10" key="1">
    <citation type="submission" date="2020-07" db="EMBL/GenBank/DDBJ databases">
        <title>Facklamia lactis sp. nov., isolated from raw milk.</title>
        <authorList>
            <person name="Doll E.V."/>
            <person name="Huptas C."/>
            <person name="Staib L."/>
            <person name="Wenning M."/>
            <person name="Scherer S."/>
        </authorList>
    </citation>
    <scope>NUCLEOTIDE SEQUENCE [LARGE SCALE GENOMIC DNA]</scope>
    <source>
        <strain evidence="9 10">DSM 111018</strain>
    </source>
</reference>
<evidence type="ECO:0000256" key="4">
    <source>
        <dbReference type="ARBA" id="ARBA00022692"/>
    </source>
</evidence>
<dbReference type="Proteomes" id="UP000721415">
    <property type="component" value="Unassembled WGS sequence"/>
</dbReference>
<name>A0ABS0LSN5_9LACT</name>
<feature type="transmembrane region" description="Helical" evidence="7">
    <location>
        <begin position="237"/>
        <end position="254"/>
    </location>
</feature>
<keyword evidence="10" id="KW-1185">Reference proteome</keyword>
<protein>
    <submittedName>
        <fullName evidence="9">Phosphonate ABC transporter, permease protein PhnE</fullName>
    </submittedName>
</protein>
<keyword evidence="5 7" id="KW-1133">Transmembrane helix</keyword>
<feature type="transmembrane region" description="Helical" evidence="7">
    <location>
        <begin position="79"/>
        <end position="101"/>
    </location>
</feature>
<comment type="caution">
    <text evidence="9">The sequence shown here is derived from an EMBL/GenBank/DDBJ whole genome shotgun (WGS) entry which is preliminary data.</text>
</comment>
<dbReference type="InterPro" id="IPR000515">
    <property type="entry name" value="MetI-like"/>
</dbReference>
<dbReference type="NCBIfam" id="TIGR01097">
    <property type="entry name" value="PhnE"/>
    <property type="match status" value="1"/>
</dbReference>
<dbReference type="PROSITE" id="PS50928">
    <property type="entry name" value="ABC_TM1"/>
    <property type="match status" value="1"/>
</dbReference>
<keyword evidence="2 7" id="KW-0813">Transport</keyword>
<evidence type="ECO:0000313" key="9">
    <source>
        <dbReference type="EMBL" id="MBG9986972.1"/>
    </source>
</evidence>